<proteinExistence type="predicted"/>
<name>A0A1E3GXE2_9HYPH</name>
<dbReference type="Proteomes" id="UP000094622">
    <property type="component" value="Unassembled WGS sequence"/>
</dbReference>
<sequence>MPEAGSSPDGRDTAASEGTDASAAATKGAGIEVGAAAGGSGAAASRDLSSTAGAADGRTTAAVASAPVPARLAEASVAGVTAGGVVVTGAGDAATTGADTAGTAAPTCAGSACTTVLGAWVACDGSAAPSTEGAGAGAADKAGGIAVPDAGRIATGWEEVIRGPAAPIVTGVAGASSMDGAIAAVPARTAPNDAVAVITPVVAPRPAGWGTDVVAATGNREIGSADMGFLVTASIVSKWRASRAGCGACAESRAKTSSSDDRPCEFR</sequence>
<feature type="region of interest" description="Disordered" evidence="1">
    <location>
        <begin position="1"/>
        <end position="26"/>
    </location>
</feature>
<keyword evidence="3" id="KW-1185">Reference proteome</keyword>
<evidence type="ECO:0000256" key="1">
    <source>
        <dbReference type="SAM" id="MobiDB-lite"/>
    </source>
</evidence>
<feature type="compositionally biased region" description="Low complexity" evidence="1">
    <location>
        <begin position="15"/>
        <end position="26"/>
    </location>
</feature>
<reference evidence="2 3" key="1">
    <citation type="submission" date="2016-07" db="EMBL/GenBank/DDBJ databases">
        <title>Draft Genome Sequence of Methylobrevis pamukkalensis PK2.</title>
        <authorList>
            <person name="Vasilenko O.V."/>
            <person name="Doronina N.V."/>
            <person name="Shmareva M.N."/>
            <person name="Tarlachkov S.V."/>
            <person name="Mustakhimov I."/>
            <person name="Trotsenko Y.A."/>
        </authorList>
    </citation>
    <scope>NUCLEOTIDE SEQUENCE [LARGE SCALE GENOMIC DNA]</scope>
    <source>
        <strain evidence="2 3">PK2</strain>
    </source>
</reference>
<accession>A0A1E3GXE2</accession>
<evidence type="ECO:0000313" key="3">
    <source>
        <dbReference type="Proteomes" id="UP000094622"/>
    </source>
</evidence>
<comment type="caution">
    <text evidence="2">The sequence shown here is derived from an EMBL/GenBank/DDBJ whole genome shotgun (WGS) entry which is preliminary data.</text>
</comment>
<gene>
    <name evidence="2" type="ORF">A6302_03973</name>
</gene>
<organism evidence="2 3">
    <name type="scientific">Methylobrevis pamukkalensis</name>
    <dbReference type="NCBI Taxonomy" id="1439726"/>
    <lineage>
        <taxon>Bacteria</taxon>
        <taxon>Pseudomonadati</taxon>
        <taxon>Pseudomonadota</taxon>
        <taxon>Alphaproteobacteria</taxon>
        <taxon>Hyphomicrobiales</taxon>
        <taxon>Pleomorphomonadaceae</taxon>
        <taxon>Methylobrevis</taxon>
    </lineage>
</organism>
<dbReference type="EMBL" id="MCRJ01000140">
    <property type="protein sequence ID" value="ODN68720.1"/>
    <property type="molecule type" value="Genomic_DNA"/>
</dbReference>
<protein>
    <submittedName>
        <fullName evidence="2">Uncharacterized protein</fullName>
    </submittedName>
</protein>
<evidence type="ECO:0000313" key="2">
    <source>
        <dbReference type="EMBL" id="ODN68720.1"/>
    </source>
</evidence>
<dbReference type="AlphaFoldDB" id="A0A1E3GXE2"/>